<dbReference type="Proteomes" id="UP001147653">
    <property type="component" value="Unassembled WGS sequence"/>
</dbReference>
<dbReference type="AlphaFoldDB" id="A0A9X3N5P2"/>
<evidence type="ECO:0000313" key="6">
    <source>
        <dbReference type="Proteomes" id="UP001147653"/>
    </source>
</evidence>
<evidence type="ECO:0000313" key="5">
    <source>
        <dbReference type="EMBL" id="MDA0180193.1"/>
    </source>
</evidence>
<dbReference type="Pfam" id="PF00455">
    <property type="entry name" value="DeoRC"/>
    <property type="match status" value="1"/>
</dbReference>
<sequence>MARRSAIADLLRDAGAITVTEVESRFGVSPMTARRDLAELERQGIARRTHGGAVLPSISAQEDSFAQRVEVATEAKMTLADEAVQLLSARETIFLDSSSTAYFVARRIVEEGLGVTVITNSLPVMEAIASRETPNVNLIGIGGTLRPLTRSYVGPYAVHTVLGHFADKMFLSVKGVTRDGVMTDADELEAEVKRAMIAQSEESVLLLDDSKLGARGQNAIARVTEVSSVLAHGAPAAALEPLRATGVKLRVVGG</sequence>
<feature type="domain" description="HTH deoR-type" evidence="4">
    <location>
        <begin position="1"/>
        <end position="55"/>
    </location>
</feature>
<reference evidence="5" key="1">
    <citation type="submission" date="2022-10" db="EMBL/GenBank/DDBJ databases">
        <title>The WGS of Solirubrobacter phytolaccae KCTC 29190.</title>
        <authorList>
            <person name="Jiang Z."/>
        </authorList>
    </citation>
    <scope>NUCLEOTIDE SEQUENCE</scope>
    <source>
        <strain evidence="5">KCTC 29190</strain>
    </source>
</reference>
<dbReference type="PANTHER" id="PTHR30363:SF44">
    <property type="entry name" value="AGA OPERON TRANSCRIPTIONAL REPRESSOR-RELATED"/>
    <property type="match status" value="1"/>
</dbReference>
<dbReference type="SUPFAM" id="SSF46785">
    <property type="entry name" value="Winged helix' DNA-binding domain"/>
    <property type="match status" value="1"/>
</dbReference>
<dbReference type="PANTHER" id="PTHR30363">
    <property type="entry name" value="HTH-TYPE TRANSCRIPTIONAL REGULATOR SRLR-RELATED"/>
    <property type="match status" value="1"/>
</dbReference>
<dbReference type="Gene3D" id="1.10.10.10">
    <property type="entry name" value="Winged helix-like DNA-binding domain superfamily/Winged helix DNA-binding domain"/>
    <property type="match status" value="1"/>
</dbReference>
<dbReference type="PROSITE" id="PS51000">
    <property type="entry name" value="HTH_DEOR_2"/>
    <property type="match status" value="1"/>
</dbReference>
<protein>
    <submittedName>
        <fullName evidence="5">DeoR/GlpR family DNA-binding transcription regulator</fullName>
    </submittedName>
</protein>
<dbReference type="InterPro" id="IPR037171">
    <property type="entry name" value="NagB/RpiA_transferase-like"/>
</dbReference>
<dbReference type="InterPro" id="IPR036388">
    <property type="entry name" value="WH-like_DNA-bd_sf"/>
</dbReference>
<proteinExistence type="predicted"/>
<gene>
    <name evidence="5" type="ORF">OJ997_07795</name>
</gene>
<evidence type="ECO:0000256" key="2">
    <source>
        <dbReference type="ARBA" id="ARBA00023125"/>
    </source>
</evidence>
<dbReference type="Gene3D" id="3.40.50.1360">
    <property type="match status" value="1"/>
</dbReference>
<dbReference type="GO" id="GO:0003677">
    <property type="term" value="F:DNA binding"/>
    <property type="evidence" value="ECO:0007669"/>
    <property type="project" value="UniProtKB-KW"/>
</dbReference>
<organism evidence="5 6">
    <name type="scientific">Solirubrobacter phytolaccae</name>
    <dbReference type="NCBI Taxonomy" id="1404360"/>
    <lineage>
        <taxon>Bacteria</taxon>
        <taxon>Bacillati</taxon>
        <taxon>Actinomycetota</taxon>
        <taxon>Thermoleophilia</taxon>
        <taxon>Solirubrobacterales</taxon>
        <taxon>Solirubrobacteraceae</taxon>
        <taxon>Solirubrobacter</taxon>
    </lineage>
</organism>
<dbReference type="RefSeq" id="WP_270024503.1">
    <property type="nucleotide sequence ID" value="NZ_JAPDDP010000010.1"/>
</dbReference>
<keyword evidence="2 5" id="KW-0238">DNA-binding</keyword>
<dbReference type="InterPro" id="IPR018356">
    <property type="entry name" value="Tscrpt_reg_HTH_DeoR_CS"/>
</dbReference>
<dbReference type="InterPro" id="IPR036390">
    <property type="entry name" value="WH_DNA-bd_sf"/>
</dbReference>
<dbReference type="Pfam" id="PF08220">
    <property type="entry name" value="HTH_DeoR"/>
    <property type="match status" value="1"/>
</dbReference>
<dbReference type="PRINTS" id="PR00037">
    <property type="entry name" value="HTHLACR"/>
</dbReference>
<accession>A0A9X3N5P2</accession>
<dbReference type="InterPro" id="IPR050313">
    <property type="entry name" value="Carb_Metab_HTH_regulators"/>
</dbReference>
<dbReference type="GO" id="GO:0003700">
    <property type="term" value="F:DNA-binding transcription factor activity"/>
    <property type="evidence" value="ECO:0007669"/>
    <property type="project" value="InterPro"/>
</dbReference>
<dbReference type="InterPro" id="IPR001034">
    <property type="entry name" value="DeoR_HTH"/>
</dbReference>
<keyword evidence="1" id="KW-0805">Transcription regulation</keyword>
<evidence type="ECO:0000256" key="1">
    <source>
        <dbReference type="ARBA" id="ARBA00023015"/>
    </source>
</evidence>
<dbReference type="SUPFAM" id="SSF100950">
    <property type="entry name" value="NagB/RpiA/CoA transferase-like"/>
    <property type="match status" value="1"/>
</dbReference>
<comment type="caution">
    <text evidence="5">The sequence shown here is derived from an EMBL/GenBank/DDBJ whole genome shotgun (WGS) entry which is preliminary data.</text>
</comment>
<keyword evidence="3" id="KW-0804">Transcription</keyword>
<evidence type="ECO:0000256" key="3">
    <source>
        <dbReference type="ARBA" id="ARBA00023163"/>
    </source>
</evidence>
<evidence type="ECO:0000259" key="4">
    <source>
        <dbReference type="PROSITE" id="PS51000"/>
    </source>
</evidence>
<keyword evidence="6" id="KW-1185">Reference proteome</keyword>
<dbReference type="SMART" id="SM01134">
    <property type="entry name" value="DeoRC"/>
    <property type="match status" value="1"/>
</dbReference>
<dbReference type="PROSITE" id="PS00894">
    <property type="entry name" value="HTH_DEOR_1"/>
    <property type="match status" value="1"/>
</dbReference>
<dbReference type="SMART" id="SM00420">
    <property type="entry name" value="HTH_DEOR"/>
    <property type="match status" value="1"/>
</dbReference>
<dbReference type="InterPro" id="IPR014036">
    <property type="entry name" value="DeoR-like_C"/>
</dbReference>
<dbReference type="EMBL" id="JAPDDP010000010">
    <property type="protein sequence ID" value="MDA0180193.1"/>
    <property type="molecule type" value="Genomic_DNA"/>
</dbReference>
<name>A0A9X3N5P2_9ACTN</name>